<dbReference type="CDD" id="cd00586">
    <property type="entry name" value="4HBT"/>
    <property type="match status" value="1"/>
</dbReference>
<protein>
    <submittedName>
        <fullName evidence="1">Acyl-CoA thioesterase</fullName>
    </submittedName>
</protein>
<dbReference type="EMBL" id="JABCJE010000002">
    <property type="protein sequence ID" value="NVO22972.1"/>
    <property type="molecule type" value="Genomic_DNA"/>
</dbReference>
<evidence type="ECO:0000313" key="2">
    <source>
        <dbReference type="Proteomes" id="UP000592216"/>
    </source>
</evidence>
<dbReference type="InterPro" id="IPR029069">
    <property type="entry name" value="HotDog_dom_sf"/>
</dbReference>
<evidence type="ECO:0000313" key="1">
    <source>
        <dbReference type="EMBL" id="NVO22972.1"/>
    </source>
</evidence>
<organism evidence="1 2">
    <name type="scientific">Donghicola mangrovi</name>
    <dbReference type="NCBI Taxonomy" id="2729614"/>
    <lineage>
        <taxon>Bacteria</taxon>
        <taxon>Pseudomonadati</taxon>
        <taxon>Pseudomonadota</taxon>
        <taxon>Alphaproteobacteria</taxon>
        <taxon>Rhodobacterales</taxon>
        <taxon>Roseobacteraceae</taxon>
        <taxon>Donghicola</taxon>
    </lineage>
</organism>
<dbReference type="Pfam" id="PF13279">
    <property type="entry name" value="4HBT_2"/>
    <property type="match status" value="1"/>
</dbReference>
<dbReference type="GO" id="GO:0047617">
    <property type="term" value="F:fatty acyl-CoA hydrolase activity"/>
    <property type="evidence" value="ECO:0007669"/>
    <property type="project" value="TreeGrafter"/>
</dbReference>
<dbReference type="PANTHER" id="PTHR31793">
    <property type="entry name" value="4-HYDROXYBENZOYL-COA THIOESTERASE FAMILY MEMBER"/>
    <property type="match status" value="1"/>
</dbReference>
<sequence length="156" mass="17982">MTLLYHTPLSREVLRAQNVPDEWPLGIADRVHFGDLDALQHVNNAAYLKWLENVRIQYFMDWGITSYTENEPRVVLRSLSIEYRKEMKLHEDYVLTARTSSFRTSSFTHDYGIFCGDIRVVARAVIVLLEPDGSAKRALPEAVRQRFIEIDGAVAE</sequence>
<dbReference type="PANTHER" id="PTHR31793:SF39">
    <property type="entry name" value="THIOESTERASE_THIOL ESTER DEHYDRASE-ISOMERASE"/>
    <property type="match status" value="1"/>
</dbReference>
<reference evidence="1 2" key="1">
    <citation type="submission" date="2020-04" db="EMBL/GenBank/DDBJ databases">
        <title>Donghicola sp., a member of the Rhodobacteraceae family isolated from mangrove forest in Thailand.</title>
        <authorList>
            <person name="Charoenyingcharoen P."/>
            <person name="Yukphan P."/>
        </authorList>
    </citation>
    <scope>NUCLEOTIDE SEQUENCE [LARGE SCALE GENOMIC DNA]</scope>
    <source>
        <strain evidence="1 2">B5-SW-15</strain>
    </source>
</reference>
<dbReference type="InterPro" id="IPR050563">
    <property type="entry name" value="4-hydroxybenzoyl-CoA_TE"/>
</dbReference>
<gene>
    <name evidence="1" type="ORF">HJ536_06325</name>
</gene>
<name>A0A850Q4J6_9RHOB</name>
<dbReference type="Gene3D" id="3.10.129.10">
    <property type="entry name" value="Hotdog Thioesterase"/>
    <property type="match status" value="1"/>
</dbReference>
<dbReference type="AlphaFoldDB" id="A0A850Q4J6"/>
<comment type="caution">
    <text evidence="1">The sequence shown here is derived from an EMBL/GenBank/DDBJ whole genome shotgun (WGS) entry which is preliminary data.</text>
</comment>
<dbReference type="RefSeq" id="WP_177157066.1">
    <property type="nucleotide sequence ID" value="NZ_JABCJE010000002.1"/>
</dbReference>
<accession>A0A850Q4J6</accession>
<dbReference type="Proteomes" id="UP000592216">
    <property type="component" value="Unassembled WGS sequence"/>
</dbReference>
<dbReference type="SUPFAM" id="SSF54637">
    <property type="entry name" value="Thioesterase/thiol ester dehydrase-isomerase"/>
    <property type="match status" value="1"/>
</dbReference>
<proteinExistence type="predicted"/>